<dbReference type="PROSITE" id="PS51257">
    <property type="entry name" value="PROKAR_LIPOPROTEIN"/>
    <property type="match status" value="1"/>
</dbReference>
<dbReference type="EMBL" id="QGLR01000009">
    <property type="protein sequence ID" value="PXZ07493.1"/>
    <property type="molecule type" value="Genomic_DNA"/>
</dbReference>
<keyword evidence="4" id="KW-0564">Palmitate</keyword>
<dbReference type="InterPro" id="IPR051407">
    <property type="entry name" value="Bact_OM_lipoprot/Surf_antigen"/>
</dbReference>
<keyword evidence="9" id="KW-1185">Reference proteome</keyword>
<evidence type="ECO:0000256" key="6">
    <source>
        <dbReference type="SAM" id="SignalP"/>
    </source>
</evidence>
<organism evidence="8 9">
    <name type="scientific">Gilliamella apicola</name>
    <dbReference type="NCBI Taxonomy" id="1196095"/>
    <lineage>
        <taxon>Bacteria</taxon>
        <taxon>Pseudomonadati</taxon>
        <taxon>Pseudomonadota</taxon>
        <taxon>Gammaproteobacteria</taxon>
        <taxon>Orbales</taxon>
        <taxon>Orbaceae</taxon>
        <taxon>Gilliamella</taxon>
    </lineage>
</organism>
<evidence type="ECO:0000259" key="7">
    <source>
        <dbReference type="Pfam" id="PF05433"/>
    </source>
</evidence>
<protein>
    <recommendedName>
        <fullName evidence="7">Glycine zipper 2TM domain-containing protein</fullName>
    </recommendedName>
</protein>
<evidence type="ECO:0000256" key="2">
    <source>
        <dbReference type="ARBA" id="ARBA00022729"/>
    </source>
</evidence>
<evidence type="ECO:0000256" key="1">
    <source>
        <dbReference type="ARBA" id="ARBA00004459"/>
    </source>
</evidence>
<reference evidence="8 9" key="1">
    <citation type="submission" date="2018-05" db="EMBL/GenBank/DDBJ databases">
        <title>Reference genomes for bee gut microbiota database.</title>
        <authorList>
            <person name="Ellegaard K.M."/>
        </authorList>
    </citation>
    <scope>NUCLEOTIDE SEQUENCE [LARGE SCALE GENOMIC DNA]</scope>
    <source>
        <strain evidence="8 9">ESL0182</strain>
    </source>
</reference>
<dbReference type="AlphaFoldDB" id="A0A2V4E4L0"/>
<accession>A0A2V4E4L0</accession>
<comment type="subcellular location">
    <subcellularLocation>
        <location evidence="1">Cell outer membrane</location>
        <topology evidence="1">Lipid-anchor</topology>
    </subcellularLocation>
</comment>
<evidence type="ECO:0000313" key="9">
    <source>
        <dbReference type="Proteomes" id="UP000247932"/>
    </source>
</evidence>
<gene>
    <name evidence="8" type="ORF">DKK70_06470</name>
</gene>
<dbReference type="PANTHER" id="PTHR35603:SF1">
    <property type="entry name" value="OUTER MEMBRANE LIPOPROTEIN SLYB"/>
    <property type="match status" value="1"/>
</dbReference>
<keyword evidence="5" id="KW-0449">Lipoprotein</keyword>
<dbReference type="Proteomes" id="UP000247932">
    <property type="component" value="Unassembled WGS sequence"/>
</dbReference>
<keyword evidence="2 6" id="KW-0732">Signal</keyword>
<evidence type="ECO:0000313" key="8">
    <source>
        <dbReference type="EMBL" id="PXZ07493.1"/>
    </source>
</evidence>
<sequence>MMKKIVTLAILAGILSGCSNSDIYSGDVYTADQAKQVQQVSYGTVVGVRAVKIQANTNNRDGNVAGPLGGAVLGGVLGNTIGNGTGQILAAATGAIGGAILGDAIENQSNQAAAVELEIKQENGSNIVIVQKGDVKQFYPGQKVKLITNGQRINAAPRN</sequence>
<comment type="caution">
    <text evidence="8">The sequence shown here is derived from an EMBL/GenBank/DDBJ whole genome shotgun (WGS) entry which is preliminary data.</text>
</comment>
<feature type="domain" description="Glycine zipper 2TM" evidence="7">
    <location>
        <begin position="68"/>
        <end position="106"/>
    </location>
</feature>
<feature type="chain" id="PRO_5015961247" description="Glycine zipper 2TM domain-containing protein" evidence="6">
    <location>
        <begin position="22"/>
        <end position="159"/>
    </location>
</feature>
<name>A0A2V4E4L0_9GAMM</name>
<evidence type="ECO:0000256" key="5">
    <source>
        <dbReference type="ARBA" id="ARBA00023288"/>
    </source>
</evidence>
<feature type="signal peptide" evidence="6">
    <location>
        <begin position="1"/>
        <end position="21"/>
    </location>
</feature>
<dbReference type="PANTHER" id="PTHR35603">
    <property type="match status" value="1"/>
</dbReference>
<dbReference type="Pfam" id="PF05433">
    <property type="entry name" value="Rick_17kDa_Anti"/>
    <property type="match status" value="1"/>
</dbReference>
<evidence type="ECO:0000256" key="4">
    <source>
        <dbReference type="ARBA" id="ARBA00023139"/>
    </source>
</evidence>
<dbReference type="OrthoDB" id="5298161at2"/>
<evidence type="ECO:0000256" key="3">
    <source>
        <dbReference type="ARBA" id="ARBA00023136"/>
    </source>
</evidence>
<dbReference type="InterPro" id="IPR008816">
    <property type="entry name" value="Gly_zipper_2TM_dom"/>
</dbReference>
<dbReference type="GO" id="GO:0009279">
    <property type="term" value="C:cell outer membrane"/>
    <property type="evidence" value="ECO:0007669"/>
    <property type="project" value="UniProtKB-SubCell"/>
</dbReference>
<proteinExistence type="predicted"/>
<keyword evidence="3" id="KW-0472">Membrane</keyword>